<evidence type="ECO:0000313" key="2">
    <source>
        <dbReference type="EMBL" id="WGZ92238.1"/>
    </source>
</evidence>
<dbReference type="AlphaFoldDB" id="A0AA95KM15"/>
<evidence type="ECO:0000256" key="1">
    <source>
        <dbReference type="SAM" id="Phobius"/>
    </source>
</evidence>
<dbReference type="EMBL" id="CP124755">
    <property type="protein sequence ID" value="WGZ92238.1"/>
    <property type="molecule type" value="Genomic_DNA"/>
</dbReference>
<protein>
    <submittedName>
        <fullName evidence="2">Uncharacterized protein</fullName>
    </submittedName>
</protein>
<gene>
    <name evidence="2" type="ORF">QJT80_07065</name>
</gene>
<feature type="transmembrane region" description="Helical" evidence="1">
    <location>
        <begin position="6"/>
        <end position="39"/>
    </location>
</feature>
<organism evidence="2">
    <name type="scientific">Candidatus Thiocaldithrix dubininis</name>
    <dbReference type="NCBI Taxonomy" id="3080823"/>
    <lineage>
        <taxon>Bacteria</taxon>
        <taxon>Pseudomonadati</taxon>
        <taxon>Pseudomonadota</taxon>
        <taxon>Gammaproteobacteria</taxon>
        <taxon>Thiotrichales</taxon>
        <taxon>Thiotrichaceae</taxon>
        <taxon>Candidatus Thiocaldithrix</taxon>
    </lineage>
</organism>
<accession>A0AA95KM15</accession>
<feature type="transmembrane region" description="Helical" evidence="1">
    <location>
        <begin position="247"/>
        <end position="265"/>
    </location>
</feature>
<dbReference type="Proteomes" id="UP001300672">
    <property type="component" value="Chromosome"/>
</dbReference>
<name>A0AA95KM15_9GAMM</name>
<proteinExistence type="predicted"/>
<sequence>MANVWVWTLIVGGVGLVYADNLGIFIIAAVIITLIYSSYRARQYYKRYQQAQKILPYLYNTPTASVERLDCYVKCMGILVNENNLQTPLTHKACNMFFTQQWGLWQAKLKKPQKGYETAKKNLATLVSSEPLLIKTSHGIISLEPQNFLPNALLLMHSTKLEFAEPVFPITVLGKIHAYKKYEVSEYSAERHNQVVLLGKLVRKDGQLVLIPTFSKHHPSIFCLGDFAHIEDFVKDNAMQLYQYVKLHSFVPPLLNTLILIYLLLQ</sequence>
<keyword evidence="1" id="KW-1133">Transmembrane helix</keyword>
<keyword evidence="1" id="KW-0812">Transmembrane</keyword>
<dbReference type="KEGG" id="tdu:QJT80_07065"/>
<reference evidence="2" key="1">
    <citation type="journal article" date="2023" name="Int. J. Mol. Sci.">
        <title>Metagenomics Revealed a New Genus 'Candidatus Thiocaldithrix dubininis' gen. nov., sp. nov. and a New Species 'Candidatus Thiothrix putei' sp. nov. in the Family Thiotrichaceae, Some Members of Which Have Traits of Both Na+- and H+-Motive Energetics.</title>
        <authorList>
            <person name="Ravin N.V."/>
            <person name="Muntyan M.S."/>
            <person name="Smolyakov D.D."/>
            <person name="Rudenko T.S."/>
            <person name="Beletsky A.V."/>
            <person name="Mardanov A.V."/>
            <person name="Grabovich M.Y."/>
        </authorList>
    </citation>
    <scope>NUCLEOTIDE SEQUENCE</scope>
    <source>
        <strain evidence="2">GKL-01</strain>
    </source>
</reference>
<reference evidence="2" key="2">
    <citation type="submission" date="2023-04" db="EMBL/GenBank/DDBJ databases">
        <authorList>
            <person name="Beletskiy A.V."/>
            <person name="Mardanov A.V."/>
            <person name="Ravin N.V."/>
        </authorList>
    </citation>
    <scope>NUCLEOTIDE SEQUENCE</scope>
    <source>
        <strain evidence="2">GKL-01</strain>
    </source>
</reference>
<keyword evidence="1" id="KW-0472">Membrane</keyword>